<proteinExistence type="predicted"/>
<name>A0A1R3KN36_9ROSI</name>
<evidence type="ECO:0000313" key="2">
    <source>
        <dbReference type="Proteomes" id="UP000187203"/>
    </source>
</evidence>
<organism evidence="1 2">
    <name type="scientific">Corchorus olitorius</name>
    <dbReference type="NCBI Taxonomy" id="93759"/>
    <lineage>
        <taxon>Eukaryota</taxon>
        <taxon>Viridiplantae</taxon>
        <taxon>Streptophyta</taxon>
        <taxon>Embryophyta</taxon>
        <taxon>Tracheophyta</taxon>
        <taxon>Spermatophyta</taxon>
        <taxon>Magnoliopsida</taxon>
        <taxon>eudicotyledons</taxon>
        <taxon>Gunneridae</taxon>
        <taxon>Pentapetalae</taxon>
        <taxon>rosids</taxon>
        <taxon>malvids</taxon>
        <taxon>Malvales</taxon>
        <taxon>Malvaceae</taxon>
        <taxon>Grewioideae</taxon>
        <taxon>Apeibeae</taxon>
        <taxon>Corchorus</taxon>
    </lineage>
</organism>
<dbReference type="EMBL" id="AWUE01012698">
    <property type="protein sequence ID" value="OMP08490.1"/>
    <property type="molecule type" value="Genomic_DNA"/>
</dbReference>
<gene>
    <name evidence="1" type="ORF">COLO4_06426</name>
</gene>
<protein>
    <submittedName>
        <fullName evidence="1">Uncharacterized protein</fullName>
    </submittedName>
</protein>
<reference evidence="2" key="1">
    <citation type="submission" date="2013-09" db="EMBL/GenBank/DDBJ databases">
        <title>Corchorus olitorius genome sequencing.</title>
        <authorList>
            <person name="Alam M."/>
            <person name="Haque M.S."/>
            <person name="Islam M.S."/>
            <person name="Emdad E.M."/>
            <person name="Islam M.M."/>
            <person name="Ahmed B."/>
            <person name="Halim A."/>
            <person name="Hossen Q.M.M."/>
            <person name="Hossain M.Z."/>
            <person name="Ahmed R."/>
            <person name="Khan M.M."/>
            <person name="Islam R."/>
            <person name="Rashid M.M."/>
            <person name="Khan S.A."/>
            <person name="Rahman M.S."/>
            <person name="Alam M."/>
            <person name="Yahiya A.S."/>
            <person name="Khan M.S."/>
            <person name="Azam M.S."/>
            <person name="Haque T."/>
            <person name="Lashkar M.Z.H."/>
            <person name="Akhand A.I."/>
            <person name="Morshed G."/>
            <person name="Roy S."/>
            <person name="Uddin K.S."/>
            <person name="Rabeya T."/>
            <person name="Hossain A.S."/>
            <person name="Chowdhury A."/>
            <person name="Snigdha A.R."/>
            <person name="Mortoza M.S."/>
            <person name="Matin S.A."/>
            <person name="Hoque S.M.E."/>
            <person name="Islam M.K."/>
            <person name="Roy D.K."/>
            <person name="Haider R."/>
            <person name="Moosa M.M."/>
            <person name="Elias S.M."/>
            <person name="Hasan A.M."/>
            <person name="Jahan S."/>
            <person name="Shafiuddin M."/>
            <person name="Mahmood N."/>
            <person name="Shommy N.S."/>
        </authorList>
    </citation>
    <scope>NUCLEOTIDE SEQUENCE [LARGE SCALE GENOMIC DNA]</scope>
    <source>
        <strain evidence="2">cv. O-4</strain>
    </source>
</reference>
<accession>A0A1R3KN36</accession>
<dbReference type="Proteomes" id="UP000187203">
    <property type="component" value="Unassembled WGS sequence"/>
</dbReference>
<sequence>MELPLLCPFVNCVLAVKFENDCKQPEELAELAG</sequence>
<evidence type="ECO:0000313" key="1">
    <source>
        <dbReference type="EMBL" id="OMP08490.1"/>
    </source>
</evidence>
<keyword evidence="2" id="KW-1185">Reference proteome</keyword>
<comment type="caution">
    <text evidence="1">The sequence shown here is derived from an EMBL/GenBank/DDBJ whole genome shotgun (WGS) entry which is preliminary data.</text>
</comment>
<dbReference type="AlphaFoldDB" id="A0A1R3KN36"/>